<proteinExistence type="predicted"/>
<dbReference type="RefSeq" id="WP_015771065.1">
    <property type="nucleotide sequence ID" value="NC_013174.1"/>
</dbReference>
<dbReference type="EMBL" id="CP001706">
    <property type="protein sequence ID" value="ACV08437.1"/>
    <property type="molecule type" value="Genomic_DNA"/>
</dbReference>
<dbReference type="AlphaFoldDB" id="C7R1W9"/>
<evidence type="ECO:0000313" key="1">
    <source>
        <dbReference type="EMBL" id="ACV08437.1"/>
    </source>
</evidence>
<organism evidence="1 2">
    <name type="scientific">Jonesia denitrificans (strain ATCC 14870 / DSM 20603 / BCRC 15368 / CIP 55.134 / JCM 11481 / NBRC 15587 / NCTC 10816 / Prevot 55134)</name>
    <name type="common">Listeria denitrificans</name>
    <dbReference type="NCBI Taxonomy" id="471856"/>
    <lineage>
        <taxon>Bacteria</taxon>
        <taxon>Bacillati</taxon>
        <taxon>Actinomycetota</taxon>
        <taxon>Actinomycetes</taxon>
        <taxon>Micrococcales</taxon>
        <taxon>Jonesiaceae</taxon>
        <taxon>Jonesia</taxon>
    </lineage>
</organism>
<dbReference type="eggNOG" id="ENOG5033EKH">
    <property type="taxonomic scope" value="Bacteria"/>
</dbReference>
<dbReference type="Proteomes" id="UP000000628">
    <property type="component" value="Chromosome"/>
</dbReference>
<gene>
    <name evidence="1" type="ordered locus">Jden_0774</name>
</gene>
<evidence type="ECO:0000313" key="2">
    <source>
        <dbReference type="Proteomes" id="UP000000628"/>
    </source>
</evidence>
<name>C7R1W9_JONDD</name>
<keyword evidence="2" id="KW-1185">Reference proteome</keyword>
<reference evidence="1 2" key="1">
    <citation type="journal article" date="2009" name="Stand. Genomic Sci.">
        <title>Complete genome sequence of Jonesia denitrificans type strain (Prevot 55134).</title>
        <authorList>
            <person name="Pukall R."/>
            <person name="Gehrich-Schroter G."/>
            <person name="Lapidus A."/>
            <person name="Nolan M."/>
            <person name="Glavina Del Rio T."/>
            <person name="Lucas S."/>
            <person name="Chen F."/>
            <person name="Tice H."/>
            <person name="Pitluck S."/>
            <person name="Cheng J.F."/>
            <person name="Copeland A."/>
            <person name="Saunders E."/>
            <person name="Brettin T."/>
            <person name="Detter J.C."/>
            <person name="Bruce D."/>
            <person name="Goodwin L."/>
            <person name="Pati A."/>
            <person name="Ivanova N."/>
            <person name="Mavromatis K."/>
            <person name="Ovchinnikova G."/>
            <person name="Chen A."/>
            <person name="Palaniappan K."/>
            <person name="Land M."/>
            <person name="Hauser L."/>
            <person name="Chang Y.J."/>
            <person name="Jeffries C.D."/>
            <person name="Chain P."/>
            <person name="Goker M."/>
            <person name="Bristow J."/>
            <person name="Eisen J.A."/>
            <person name="Markowitz V."/>
            <person name="Hugenholtz P."/>
            <person name="Kyrpides N.C."/>
            <person name="Klenk H.P."/>
            <person name="Han C."/>
        </authorList>
    </citation>
    <scope>NUCLEOTIDE SEQUENCE [LARGE SCALE GENOMIC DNA]</scope>
    <source>
        <strain evidence="2">ATCC 14870 / DSM 20603 / BCRC 15368 / CIP 55.134 / JCM 11481 / NBRC 15587 / NCTC 10816 / Prevot 55134</strain>
    </source>
</reference>
<accession>C7R1W9</accession>
<dbReference type="OrthoDB" id="2962349at2"/>
<protein>
    <recommendedName>
        <fullName evidence="3">HhH-GPD family protein</fullName>
    </recommendedName>
</protein>
<evidence type="ECO:0008006" key="3">
    <source>
        <dbReference type="Google" id="ProtNLM"/>
    </source>
</evidence>
<dbReference type="KEGG" id="jde:Jden_0774"/>
<sequence>MTSREQREAVLAATKQVPEPFYEAYPGGWPGEVGTALVDAVYSIRARYRTRDPQLGVLGRVRAFRETYPAAKDDLGSLSRVGSDDLKIVMGSGKTAGRLKSVVVLEAADSLVAAGFVRADDVLAADPARVKNVYTAVSGLGWVTYEYFSMLLGVPGVKADTMIVRFVNLALAQSGLSKVNAATARDLVIATWRESGKGATLTHFEHALWRYQSESGA</sequence>
<dbReference type="HOGENOM" id="CLU_109820_0_0_11"/>
<dbReference type="STRING" id="471856.Jden_0774"/>